<accession>A0A6J8ATJ2</accession>
<evidence type="ECO:0000313" key="2">
    <source>
        <dbReference type="Proteomes" id="UP000507470"/>
    </source>
</evidence>
<reference evidence="1 2" key="1">
    <citation type="submission" date="2020-06" db="EMBL/GenBank/DDBJ databases">
        <authorList>
            <person name="Li R."/>
            <person name="Bekaert M."/>
        </authorList>
    </citation>
    <scope>NUCLEOTIDE SEQUENCE [LARGE SCALE GENOMIC DNA]</scope>
    <source>
        <strain evidence="2">wild</strain>
    </source>
</reference>
<dbReference type="EMBL" id="CACVKT020001915">
    <property type="protein sequence ID" value="CAC5373584.1"/>
    <property type="molecule type" value="Genomic_DNA"/>
</dbReference>
<gene>
    <name evidence="1" type="ORF">MCOR_11298</name>
</gene>
<keyword evidence="2" id="KW-1185">Reference proteome</keyword>
<protein>
    <submittedName>
        <fullName evidence="1">Uncharacterized protein</fullName>
    </submittedName>
</protein>
<proteinExistence type="predicted"/>
<organism evidence="1 2">
    <name type="scientific">Mytilus coruscus</name>
    <name type="common">Sea mussel</name>
    <dbReference type="NCBI Taxonomy" id="42192"/>
    <lineage>
        <taxon>Eukaryota</taxon>
        <taxon>Metazoa</taxon>
        <taxon>Spiralia</taxon>
        <taxon>Lophotrochozoa</taxon>
        <taxon>Mollusca</taxon>
        <taxon>Bivalvia</taxon>
        <taxon>Autobranchia</taxon>
        <taxon>Pteriomorphia</taxon>
        <taxon>Mytilida</taxon>
        <taxon>Mytiloidea</taxon>
        <taxon>Mytilidae</taxon>
        <taxon>Mytilinae</taxon>
        <taxon>Mytilus</taxon>
    </lineage>
</organism>
<sequence length="192" mass="21931">MVANACVSEYTKISSGNLAEGLDLPGSDIDIMYVNNCIDVILNASNIKHPIHRTTLVMETAIGHPGFVRLKCKAVGVSVRQKNSTKNYHHQTQKVKRTTYSYVIINFYKTASRQMQCVVGCYHYYVTRQYNATLKLTEYVLSRYSPDMIYLHTIINADSVNSFYKHNLHSTMILNEKMTIFTVDDVEYLPNS</sequence>
<dbReference type="OrthoDB" id="6147354at2759"/>
<dbReference type="AlphaFoldDB" id="A0A6J8ATJ2"/>
<dbReference type="Proteomes" id="UP000507470">
    <property type="component" value="Unassembled WGS sequence"/>
</dbReference>
<evidence type="ECO:0000313" key="1">
    <source>
        <dbReference type="EMBL" id="CAC5373584.1"/>
    </source>
</evidence>
<name>A0A6J8ATJ2_MYTCO</name>